<reference evidence="2" key="1">
    <citation type="submission" date="2018-01" db="EMBL/GenBank/DDBJ databases">
        <authorList>
            <person name="Li J."/>
        </authorList>
    </citation>
    <scope>NUCLEOTIDE SEQUENCE [LARGE SCALE GENOMIC DNA]</scope>
    <source>
        <strain evidence="2">2184</strain>
    </source>
</reference>
<dbReference type="OrthoDB" id="4927383at2"/>
<dbReference type="EMBL" id="CP026948">
    <property type="protein sequence ID" value="AWB83096.1"/>
    <property type="molecule type" value="Genomic_DNA"/>
</dbReference>
<dbReference type="Proteomes" id="UP000244754">
    <property type="component" value="Chromosome"/>
</dbReference>
<organism evidence="1 2">
    <name type="scientific">Corynebacterium liangguodongii</name>
    <dbReference type="NCBI Taxonomy" id="2079535"/>
    <lineage>
        <taxon>Bacteria</taxon>
        <taxon>Bacillati</taxon>
        <taxon>Actinomycetota</taxon>
        <taxon>Actinomycetes</taxon>
        <taxon>Mycobacteriales</taxon>
        <taxon>Corynebacteriaceae</taxon>
        <taxon>Corynebacterium</taxon>
    </lineage>
</organism>
<dbReference type="RefSeq" id="WP_108403092.1">
    <property type="nucleotide sequence ID" value="NZ_CP026948.1"/>
</dbReference>
<dbReference type="KEGG" id="clia:C3E79_00155"/>
<sequence>MDPLLRTQDLVLRKGDGAYSFAAGEGLTLLLAGRESGASTLSMALAGRYNPAAGHITLRHPAGTATSTRERFRHTALAGVSLIDSLERSVTVREILREQIAWRQPFFRPIPRDVCAHALVEPWLAPLGLAGLDTDARVGEVETAVRLRLRVLLALVSRPRAGMLVVDDPDQLRDIGLRNAFLDDLTNLAQHLPVVVTSVNPDVGGHAAHVVDLREGASR</sequence>
<dbReference type="InterPro" id="IPR027417">
    <property type="entry name" value="P-loop_NTPase"/>
</dbReference>
<name>A0A2S0WBF9_9CORY</name>
<dbReference type="Gene3D" id="3.40.50.300">
    <property type="entry name" value="P-loop containing nucleotide triphosphate hydrolases"/>
    <property type="match status" value="1"/>
</dbReference>
<keyword evidence="2" id="KW-1185">Reference proteome</keyword>
<dbReference type="SUPFAM" id="SSF52540">
    <property type="entry name" value="P-loop containing nucleoside triphosphate hydrolases"/>
    <property type="match status" value="1"/>
</dbReference>
<evidence type="ECO:0000313" key="2">
    <source>
        <dbReference type="Proteomes" id="UP000244754"/>
    </source>
</evidence>
<proteinExistence type="predicted"/>
<evidence type="ECO:0000313" key="1">
    <source>
        <dbReference type="EMBL" id="AWB83096.1"/>
    </source>
</evidence>
<gene>
    <name evidence="1" type="ORF">C3E79_00155</name>
</gene>
<accession>A0A2S0WBF9</accession>
<protein>
    <submittedName>
        <fullName evidence="1">Uncharacterized protein</fullName>
    </submittedName>
</protein>
<dbReference type="AlphaFoldDB" id="A0A2S0WBF9"/>